<dbReference type="Pfam" id="PF24209">
    <property type="entry name" value="DUF7431"/>
    <property type="match status" value="1"/>
</dbReference>
<dbReference type="Proteomes" id="UP000265703">
    <property type="component" value="Unassembled WGS sequence"/>
</dbReference>
<dbReference type="AlphaFoldDB" id="A0A397SZ15"/>
<reference evidence="2 3" key="1">
    <citation type="submission" date="2018-06" db="EMBL/GenBank/DDBJ databases">
        <title>Comparative genomics reveals the genomic features of Rhizophagus irregularis, R. cerebriforme, R. diaphanum and Gigaspora rosea, and their symbiotic lifestyle signature.</title>
        <authorList>
            <person name="Morin E."/>
            <person name="San Clemente H."/>
            <person name="Chen E.C.H."/>
            <person name="De La Providencia I."/>
            <person name="Hainaut M."/>
            <person name="Kuo A."/>
            <person name="Kohler A."/>
            <person name="Murat C."/>
            <person name="Tang N."/>
            <person name="Roy S."/>
            <person name="Loubradou J."/>
            <person name="Henrissat B."/>
            <person name="Grigoriev I.V."/>
            <person name="Corradi N."/>
            <person name="Roux C."/>
            <person name="Martin F.M."/>
        </authorList>
    </citation>
    <scope>NUCLEOTIDE SEQUENCE [LARGE SCALE GENOMIC DNA]</scope>
    <source>
        <strain evidence="2 3">DAOM 227022</strain>
    </source>
</reference>
<dbReference type="InterPro" id="IPR055854">
    <property type="entry name" value="DUF7431"/>
</dbReference>
<proteinExistence type="predicted"/>
<feature type="domain" description="DUF7431" evidence="1">
    <location>
        <begin position="1"/>
        <end position="179"/>
    </location>
</feature>
<evidence type="ECO:0000259" key="1">
    <source>
        <dbReference type="Pfam" id="PF24209"/>
    </source>
</evidence>
<gene>
    <name evidence="2" type="ORF">C1645_877693</name>
</gene>
<name>A0A397SZ15_9GLOM</name>
<dbReference type="EMBL" id="QKYT01000283">
    <property type="protein sequence ID" value="RIA88014.1"/>
    <property type="molecule type" value="Genomic_DNA"/>
</dbReference>
<organism evidence="2 3">
    <name type="scientific">Glomus cerebriforme</name>
    <dbReference type="NCBI Taxonomy" id="658196"/>
    <lineage>
        <taxon>Eukaryota</taxon>
        <taxon>Fungi</taxon>
        <taxon>Fungi incertae sedis</taxon>
        <taxon>Mucoromycota</taxon>
        <taxon>Glomeromycotina</taxon>
        <taxon>Glomeromycetes</taxon>
        <taxon>Glomerales</taxon>
        <taxon>Glomeraceae</taxon>
        <taxon>Glomus</taxon>
    </lineage>
</organism>
<evidence type="ECO:0000313" key="3">
    <source>
        <dbReference type="Proteomes" id="UP000265703"/>
    </source>
</evidence>
<comment type="caution">
    <text evidence="2">The sequence shown here is derived from an EMBL/GenBank/DDBJ whole genome shotgun (WGS) entry which is preliminary data.</text>
</comment>
<accession>A0A397SZ15</accession>
<sequence>MVVGYDIDFNIILPNMISVDVIREKYDSQSKIEFDSIPSQRKFSSMMTNGIPFFGIPVLDNLDPSNNSIVIGHNFDNTNVNVFSYCVKKKCYVKLPKFTFCTFIIPNCTSKSYRSLSFNSKIWKALRKNPFIGLDTSSINPSCISLYLSKNNNFKPIFLIQRIKQVKIKYVDCNCKKTCSICKDNIVSLSKNENNVECIFFDP</sequence>
<evidence type="ECO:0000313" key="2">
    <source>
        <dbReference type="EMBL" id="RIA88014.1"/>
    </source>
</evidence>
<dbReference type="OrthoDB" id="2351090at2759"/>
<keyword evidence="3" id="KW-1185">Reference proteome</keyword>
<protein>
    <recommendedName>
        <fullName evidence="1">DUF7431 domain-containing protein</fullName>
    </recommendedName>
</protein>